<feature type="signal peptide" evidence="1">
    <location>
        <begin position="1"/>
        <end position="27"/>
    </location>
</feature>
<dbReference type="SUPFAM" id="SSF49785">
    <property type="entry name" value="Galactose-binding domain-like"/>
    <property type="match status" value="1"/>
</dbReference>
<evidence type="ECO:0000256" key="1">
    <source>
        <dbReference type="SAM" id="SignalP"/>
    </source>
</evidence>
<feature type="chain" id="PRO_5005538420" evidence="1">
    <location>
        <begin position="28"/>
        <end position="261"/>
    </location>
</feature>
<keyword evidence="1" id="KW-0732">Signal</keyword>
<reference evidence="2 3" key="1">
    <citation type="submission" date="2011-02" db="EMBL/GenBank/DDBJ databases">
        <title>The Genome Sequence of Sphaeroforma arctica JP610.</title>
        <authorList>
            <consortium name="The Broad Institute Genome Sequencing Platform"/>
            <person name="Russ C."/>
            <person name="Cuomo C."/>
            <person name="Young S.K."/>
            <person name="Zeng Q."/>
            <person name="Gargeya S."/>
            <person name="Alvarado L."/>
            <person name="Berlin A."/>
            <person name="Chapman S.B."/>
            <person name="Chen Z."/>
            <person name="Freedman E."/>
            <person name="Gellesch M."/>
            <person name="Goldberg J."/>
            <person name="Griggs A."/>
            <person name="Gujja S."/>
            <person name="Heilman E."/>
            <person name="Heiman D."/>
            <person name="Howarth C."/>
            <person name="Mehta T."/>
            <person name="Neiman D."/>
            <person name="Pearson M."/>
            <person name="Roberts A."/>
            <person name="Saif S."/>
            <person name="Shea T."/>
            <person name="Shenoy N."/>
            <person name="Sisk P."/>
            <person name="Stolte C."/>
            <person name="Sykes S."/>
            <person name="White J."/>
            <person name="Yandava C."/>
            <person name="Burger G."/>
            <person name="Gray M.W."/>
            <person name="Holland P.W.H."/>
            <person name="King N."/>
            <person name="Lang F.B.F."/>
            <person name="Roger A.J."/>
            <person name="Ruiz-Trillo I."/>
            <person name="Haas B."/>
            <person name="Nusbaum C."/>
            <person name="Birren B."/>
        </authorList>
    </citation>
    <scope>NUCLEOTIDE SEQUENCE [LARGE SCALE GENOMIC DNA]</scope>
    <source>
        <strain evidence="2 3">JP610</strain>
    </source>
</reference>
<dbReference type="InterPro" id="IPR008979">
    <property type="entry name" value="Galactose-bd-like_sf"/>
</dbReference>
<proteinExistence type="predicted"/>
<dbReference type="RefSeq" id="XP_014154472.1">
    <property type="nucleotide sequence ID" value="XM_014298997.1"/>
</dbReference>
<organism evidence="2 3">
    <name type="scientific">Sphaeroforma arctica JP610</name>
    <dbReference type="NCBI Taxonomy" id="667725"/>
    <lineage>
        <taxon>Eukaryota</taxon>
        <taxon>Ichthyosporea</taxon>
        <taxon>Ichthyophonida</taxon>
        <taxon>Sphaeroforma</taxon>
    </lineage>
</organism>
<dbReference type="GeneID" id="25907573"/>
<dbReference type="EMBL" id="KQ242134">
    <property type="protein sequence ID" value="KNC80570.1"/>
    <property type="molecule type" value="Genomic_DNA"/>
</dbReference>
<gene>
    <name evidence="2" type="ORF">SARC_07069</name>
</gene>
<dbReference type="Proteomes" id="UP000054560">
    <property type="component" value="Unassembled WGS sequence"/>
</dbReference>
<keyword evidence="3" id="KW-1185">Reference proteome</keyword>
<evidence type="ECO:0000313" key="2">
    <source>
        <dbReference type="EMBL" id="KNC80570.1"/>
    </source>
</evidence>
<protein>
    <submittedName>
        <fullName evidence="2">Uncharacterized protein</fullName>
    </submittedName>
</protein>
<accession>A0A0L0FUR4</accession>
<sequence length="261" mass="28627">MTTNSNFKLGFISLVAIAGLQTAMVVAQDTVSLTPWQNHADDCEVIKGEHGHECLYDAADVPSAGSSDWNDHPDVNIIDMERRSLVCDAPEICYEYLDFTYFQAFLDVPESCEVTRLTIDFDGMDDRSRVSVNDVVVEDSYVYLLETGTSDLKNLVISGQSNRIVITQVDDCCKYNNLRKAIVNFQSSCDTLTCASVPDICTFPDWVVAPNFDDIVCSGDECNAPTCCLPAPTCKEVADSITCEEGFENGLTNAACDPDES</sequence>
<evidence type="ECO:0000313" key="3">
    <source>
        <dbReference type="Proteomes" id="UP000054560"/>
    </source>
</evidence>
<dbReference type="AlphaFoldDB" id="A0A0L0FUR4"/>
<name>A0A0L0FUR4_9EUKA</name>